<feature type="chain" id="PRO_5042086807" evidence="8">
    <location>
        <begin position="17"/>
        <end position="139"/>
    </location>
</feature>
<evidence type="ECO:0000256" key="1">
    <source>
        <dbReference type="ARBA" id="ARBA00004370"/>
    </source>
</evidence>
<feature type="signal peptide" evidence="8">
    <location>
        <begin position="1"/>
        <end position="16"/>
    </location>
</feature>
<evidence type="ECO:0000256" key="5">
    <source>
        <dbReference type="ARBA" id="ARBA00022989"/>
    </source>
</evidence>
<keyword evidence="10" id="KW-1185">Reference proteome</keyword>
<proteinExistence type="predicted"/>
<dbReference type="Gene3D" id="1.10.760.10">
    <property type="entry name" value="Cytochrome c-like domain"/>
    <property type="match status" value="1"/>
</dbReference>
<evidence type="ECO:0000256" key="6">
    <source>
        <dbReference type="ARBA" id="ARBA00023004"/>
    </source>
</evidence>
<dbReference type="InterPro" id="IPR002326">
    <property type="entry name" value="Cyt_c1"/>
</dbReference>
<dbReference type="GO" id="GO:0046872">
    <property type="term" value="F:metal ion binding"/>
    <property type="evidence" value="ECO:0007669"/>
    <property type="project" value="UniProtKB-KW"/>
</dbReference>
<evidence type="ECO:0000256" key="4">
    <source>
        <dbReference type="ARBA" id="ARBA00022723"/>
    </source>
</evidence>
<gene>
    <name evidence="9" type="ORF">Nepgr_027650</name>
</gene>
<evidence type="ECO:0000313" key="9">
    <source>
        <dbReference type="EMBL" id="GMH25807.1"/>
    </source>
</evidence>
<keyword evidence="7" id="KW-0472">Membrane</keyword>
<sequence>MKSFRAFAFLGAGISGLPSFVTISHYSNETEHGLECPNYPWLYKGILSLYDHGFSPTKDEVKAMVAQIEVVDGPNDEGAMFTCPGKLSDSFPQPYANEQATKFATGGAYPPNLIITKARHNAEPEMEEWTTHPKGQKKQ</sequence>
<dbReference type="GO" id="GO:0005739">
    <property type="term" value="C:mitochondrion"/>
    <property type="evidence" value="ECO:0007669"/>
    <property type="project" value="GOC"/>
</dbReference>
<keyword evidence="3" id="KW-0812">Transmembrane</keyword>
<dbReference type="GO" id="GO:0020037">
    <property type="term" value="F:heme binding"/>
    <property type="evidence" value="ECO:0007669"/>
    <property type="project" value="InterPro"/>
</dbReference>
<evidence type="ECO:0000256" key="7">
    <source>
        <dbReference type="ARBA" id="ARBA00023136"/>
    </source>
</evidence>
<accession>A0AAD3TAG7</accession>
<keyword evidence="8" id="KW-0732">Signal</keyword>
<name>A0AAD3TAG7_NEPGR</name>
<dbReference type="EMBL" id="BSYO01000030">
    <property type="protein sequence ID" value="GMH25807.1"/>
    <property type="molecule type" value="Genomic_DNA"/>
</dbReference>
<evidence type="ECO:0000313" key="10">
    <source>
        <dbReference type="Proteomes" id="UP001279734"/>
    </source>
</evidence>
<evidence type="ECO:0000256" key="3">
    <source>
        <dbReference type="ARBA" id="ARBA00022692"/>
    </source>
</evidence>
<dbReference type="AlphaFoldDB" id="A0AAD3TAG7"/>
<keyword evidence="6" id="KW-0408">Iron</keyword>
<dbReference type="GO" id="GO:0016020">
    <property type="term" value="C:membrane"/>
    <property type="evidence" value="ECO:0007669"/>
    <property type="project" value="UniProtKB-SubCell"/>
</dbReference>
<reference evidence="9" key="1">
    <citation type="submission" date="2023-05" db="EMBL/GenBank/DDBJ databases">
        <title>Nepenthes gracilis genome sequencing.</title>
        <authorList>
            <person name="Fukushima K."/>
        </authorList>
    </citation>
    <scope>NUCLEOTIDE SEQUENCE</scope>
    <source>
        <strain evidence="9">SING2019-196</strain>
    </source>
</reference>
<keyword evidence="2" id="KW-0349">Heme</keyword>
<dbReference type="PANTHER" id="PTHR10266">
    <property type="entry name" value="CYTOCHROME C1"/>
    <property type="match status" value="1"/>
</dbReference>
<dbReference type="GO" id="GO:0006122">
    <property type="term" value="P:mitochondrial electron transport, ubiquinol to cytochrome c"/>
    <property type="evidence" value="ECO:0007669"/>
    <property type="project" value="TreeGrafter"/>
</dbReference>
<dbReference type="InterPro" id="IPR036909">
    <property type="entry name" value="Cyt_c-like_dom_sf"/>
</dbReference>
<evidence type="ECO:0000256" key="2">
    <source>
        <dbReference type="ARBA" id="ARBA00022617"/>
    </source>
</evidence>
<keyword evidence="4" id="KW-0479">Metal-binding</keyword>
<comment type="caution">
    <text evidence="9">The sequence shown here is derived from an EMBL/GenBank/DDBJ whole genome shotgun (WGS) entry which is preliminary data.</text>
</comment>
<protein>
    <submittedName>
        <fullName evidence="9">Uncharacterized protein</fullName>
    </submittedName>
</protein>
<dbReference type="PANTHER" id="PTHR10266:SF3">
    <property type="entry name" value="CYTOCHROME C1, HEME PROTEIN, MITOCHONDRIAL"/>
    <property type="match status" value="1"/>
</dbReference>
<keyword evidence="5" id="KW-1133">Transmembrane helix</keyword>
<dbReference type="GO" id="GO:0009055">
    <property type="term" value="F:electron transfer activity"/>
    <property type="evidence" value="ECO:0007669"/>
    <property type="project" value="InterPro"/>
</dbReference>
<organism evidence="9 10">
    <name type="scientific">Nepenthes gracilis</name>
    <name type="common">Slender pitcher plant</name>
    <dbReference type="NCBI Taxonomy" id="150966"/>
    <lineage>
        <taxon>Eukaryota</taxon>
        <taxon>Viridiplantae</taxon>
        <taxon>Streptophyta</taxon>
        <taxon>Embryophyta</taxon>
        <taxon>Tracheophyta</taxon>
        <taxon>Spermatophyta</taxon>
        <taxon>Magnoliopsida</taxon>
        <taxon>eudicotyledons</taxon>
        <taxon>Gunneridae</taxon>
        <taxon>Pentapetalae</taxon>
        <taxon>Caryophyllales</taxon>
        <taxon>Nepenthaceae</taxon>
        <taxon>Nepenthes</taxon>
    </lineage>
</organism>
<dbReference type="Proteomes" id="UP001279734">
    <property type="component" value="Unassembled WGS sequence"/>
</dbReference>
<evidence type="ECO:0000256" key="8">
    <source>
        <dbReference type="SAM" id="SignalP"/>
    </source>
</evidence>
<dbReference type="SUPFAM" id="SSF46626">
    <property type="entry name" value="Cytochrome c"/>
    <property type="match status" value="1"/>
</dbReference>
<comment type="subcellular location">
    <subcellularLocation>
        <location evidence="1">Membrane</location>
    </subcellularLocation>
</comment>
<dbReference type="Pfam" id="PF02167">
    <property type="entry name" value="Cytochrom_C1"/>
    <property type="match status" value="1"/>
</dbReference>